<sequence>MFPLRERPRILKWVGHAAPLHNVHSGMLATSSCFDARTLPTGAFIRPCRVPASTTPGSAFPIPRNAR</sequence>
<accession>A0A6A6T0Q2</accession>
<keyword evidence="2" id="KW-1185">Reference proteome</keyword>
<dbReference type="PROSITE" id="PS51257">
    <property type="entry name" value="PROKAR_LIPOPROTEIN"/>
    <property type="match status" value="1"/>
</dbReference>
<gene>
    <name evidence="1" type="ORF">K491DRAFT_29347</name>
</gene>
<dbReference type="EMBL" id="MU004392">
    <property type="protein sequence ID" value="KAF2652897.1"/>
    <property type="molecule type" value="Genomic_DNA"/>
</dbReference>
<name>A0A6A6T0Q2_9PLEO</name>
<protein>
    <submittedName>
        <fullName evidence="1">Uncharacterized protein</fullName>
    </submittedName>
</protein>
<reference evidence="1" key="1">
    <citation type="journal article" date="2020" name="Stud. Mycol.">
        <title>101 Dothideomycetes genomes: a test case for predicting lifestyles and emergence of pathogens.</title>
        <authorList>
            <person name="Haridas S."/>
            <person name="Albert R."/>
            <person name="Binder M."/>
            <person name="Bloem J."/>
            <person name="Labutti K."/>
            <person name="Salamov A."/>
            <person name="Andreopoulos B."/>
            <person name="Baker S."/>
            <person name="Barry K."/>
            <person name="Bills G."/>
            <person name="Bluhm B."/>
            <person name="Cannon C."/>
            <person name="Castanera R."/>
            <person name="Culley D."/>
            <person name="Daum C."/>
            <person name="Ezra D."/>
            <person name="Gonzalez J."/>
            <person name="Henrissat B."/>
            <person name="Kuo A."/>
            <person name="Liang C."/>
            <person name="Lipzen A."/>
            <person name="Lutzoni F."/>
            <person name="Magnuson J."/>
            <person name="Mondo S."/>
            <person name="Nolan M."/>
            <person name="Ohm R."/>
            <person name="Pangilinan J."/>
            <person name="Park H.-J."/>
            <person name="Ramirez L."/>
            <person name="Alfaro M."/>
            <person name="Sun H."/>
            <person name="Tritt A."/>
            <person name="Yoshinaga Y."/>
            <person name="Zwiers L.-H."/>
            <person name="Turgeon B."/>
            <person name="Goodwin S."/>
            <person name="Spatafora J."/>
            <person name="Crous P."/>
            <person name="Grigoriev I."/>
        </authorList>
    </citation>
    <scope>NUCLEOTIDE SEQUENCE</scope>
    <source>
        <strain evidence="1">CBS 122681</strain>
    </source>
</reference>
<evidence type="ECO:0000313" key="1">
    <source>
        <dbReference type="EMBL" id="KAF2652897.1"/>
    </source>
</evidence>
<dbReference type="Proteomes" id="UP000799324">
    <property type="component" value="Unassembled WGS sequence"/>
</dbReference>
<organism evidence="1 2">
    <name type="scientific">Lophiostoma macrostomum CBS 122681</name>
    <dbReference type="NCBI Taxonomy" id="1314788"/>
    <lineage>
        <taxon>Eukaryota</taxon>
        <taxon>Fungi</taxon>
        <taxon>Dikarya</taxon>
        <taxon>Ascomycota</taxon>
        <taxon>Pezizomycotina</taxon>
        <taxon>Dothideomycetes</taxon>
        <taxon>Pleosporomycetidae</taxon>
        <taxon>Pleosporales</taxon>
        <taxon>Lophiostomataceae</taxon>
        <taxon>Lophiostoma</taxon>
    </lineage>
</organism>
<dbReference type="AlphaFoldDB" id="A0A6A6T0Q2"/>
<proteinExistence type="predicted"/>
<evidence type="ECO:0000313" key="2">
    <source>
        <dbReference type="Proteomes" id="UP000799324"/>
    </source>
</evidence>